<feature type="domain" description="AMP-binding enzyme C-terminal" evidence="4">
    <location>
        <begin position="469"/>
        <end position="545"/>
    </location>
</feature>
<evidence type="ECO:0000313" key="6">
    <source>
        <dbReference type="Proteomes" id="UP000186156"/>
    </source>
</evidence>
<dbReference type="AlphaFoldDB" id="A0A1N7KVR7"/>
<dbReference type="FunFam" id="3.30.300.30:FF:000008">
    <property type="entry name" value="2,3-dihydroxybenzoate-AMP ligase"/>
    <property type="match status" value="1"/>
</dbReference>
<evidence type="ECO:0000256" key="2">
    <source>
        <dbReference type="ARBA" id="ARBA00022598"/>
    </source>
</evidence>
<evidence type="ECO:0000259" key="3">
    <source>
        <dbReference type="Pfam" id="PF00501"/>
    </source>
</evidence>
<evidence type="ECO:0000313" key="5">
    <source>
        <dbReference type="EMBL" id="SIS65685.1"/>
    </source>
</evidence>
<dbReference type="RefSeq" id="WP_076345091.1">
    <property type="nucleotide sequence ID" value="NZ_FTOO01000002.1"/>
</dbReference>
<dbReference type="Pfam" id="PF13193">
    <property type="entry name" value="AMP-binding_C"/>
    <property type="match status" value="1"/>
</dbReference>
<evidence type="ECO:0000259" key="4">
    <source>
        <dbReference type="Pfam" id="PF13193"/>
    </source>
</evidence>
<dbReference type="Proteomes" id="UP000186156">
    <property type="component" value="Unassembled WGS sequence"/>
</dbReference>
<dbReference type="PANTHER" id="PTHR43767">
    <property type="entry name" value="LONG-CHAIN-FATTY-ACID--COA LIGASE"/>
    <property type="match status" value="1"/>
</dbReference>
<dbReference type="InterPro" id="IPR045851">
    <property type="entry name" value="AMP-bd_C_sf"/>
</dbReference>
<dbReference type="InterPro" id="IPR050237">
    <property type="entry name" value="ATP-dep_AMP-bd_enzyme"/>
</dbReference>
<reference evidence="6" key="1">
    <citation type="submission" date="2017-01" db="EMBL/GenBank/DDBJ databases">
        <authorList>
            <person name="Varghese N."/>
            <person name="Submissions S."/>
        </authorList>
    </citation>
    <scope>NUCLEOTIDE SEQUENCE [LARGE SCALE GENOMIC DNA]</scope>
    <source>
        <strain evidence="6">DSM 16176</strain>
    </source>
</reference>
<dbReference type="PROSITE" id="PS00455">
    <property type="entry name" value="AMP_BINDING"/>
    <property type="match status" value="1"/>
</dbReference>
<sequence length="563" mass="61862">MQQEHERVWLKSYPADIPATLAIPAVTMADVLEATARRLGDRPAIYYFDTSWSWKELNEWADRFAALLAGIGVGPGDRVAVCTQNNPHFPLVCFGAWKRGAIVVPISPMLKAKEMQLLLADSGAAVLVMLDQLYQAEGRDAIQHTDVRAVFTCHESDFLEDPGVLPTSTSQPKTLDLETDLLQALSKVDPAAPSRAAVGPEDVAFLVYTSGTTGAPKGAMNLHRNLVFNANVYRTWMKLSENDIILAVAPLFHITGIVGHLCASAVSGAPMLLLHRFEPETYLTYIERYRPTMTVGSITAFIALLNAPSAKKRDIRSLVKCYSGGAPIAPPIVEEFERVMGPYIHNIYGLTESNSPVTMIPLGTRAPVDPSSGALSIGLPVSNCDARIVDLEDPARSVPFGEQGQLAIRGPMLFSGYWNRPDATREAFHDGWFLTGDVAVMDGAGYVYIVDRKKDLINVSGFKVWPRDVEDVLYQHPAVREAAVIGVPDAYRGETVKAFVALKPEYAGRVSPEEIVAFCKARMAAYKYPRAVEFMDEIPKTATGKFLRRSLRDRELRSQPSQP</sequence>
<dbReference type="InterPro" id="IPR025110">
    <property type="entry name" value="AMP-bd_C"/>
</dbReference>
<dbReference type="GO" id="GO:0016878">
    <property type="term" value="F:acid-thiol ligase activity"/>
    <property type="evidence" value="ECO:0007669"/>
    <property type="project" value="UniProtKB-ARBA"/>
</dbReference>
<keyword evidence="6" id="KW-1185">Reference proteome</keyword>
<dbReference type="PANTHER" id="PTHR43767:SF1">
    <property type="entry name" value="NONRIBOSOMAL PEPTIDE SYNTHASE PES1 (EUROFUNG)-RELATED"/>
    <property type="match status" value="1"/>
</dbReference>
<feature type="domain" description="AMP-dependent synthetase/ligase" evidence="3">
    <location>
        <begin position="32"/>
        <end position="418"/>
    </location>
</feature>
<organism evidence="5 6">
    <name type="scientific">Alicyclobacillus vulcanalis</name>
    <dbReference type="NCBI Taxonomy" id="252246"/>
    <lineage>
        <taxon>Bacteria</taxon>
        <taxon>Bacillati</taxon>
        <taxon>Bacillota</taxon>
        <taxon>Bacilli</taxon>
        <taxon>Bacillales</taxon>
        <taxon>Alicyclobacillaceae</taxon>
        <taxon>Alicyclobacillus</taxon>
    </lineage>
</organism>
<accession>A0A1N7KVR7</accession>
<dbReference type="STRING" id="252246.SAMN05421799_102220"/>
<keyword evidence="2" id="KW-0436">Ligase</keyword>
<comment type="similarity">
    <text evidence="1">Belongs to the ATP-dependent AMP-binding enzyme family.</text>
</comment>
<dbReference type="Gene3D" id="3.40.50.12780">
    <property type="entry name" value="N-terminal domain of ligase-like"/>
    <property type="match status" value="1"/>
</dbReference>
<dbReference type="EMBL" id="FTOO01000002">
    <property type="protein sequence ID" value="SIS65685.1"/>
    <property type="molecule type" value="Genomic_DNA"/>
</dbReference>
<dbReference type="InterPro" id="IPR000873">
    <property type="entry name" value="AMP-dep_synth/lig_dom"/>
</dbReference>
<dbReference type="Gene3D" id="3.30.300.30">
    <property type="match status" value="1"/>
</dbReference>
<proteinExistence type="inferred from homology"/>
<gene>
    <name evidence="5" type="ORF">SAMN05421799_102220</name>
</gene>
<name>A0A1N7KVR7_9BACL</name>
<evidence type="ECO:0000256" key="1">
    <source>
        <dbReference type="ARBA" id="ARBA00006432"/>
    </source>
</evidence>
<dbReference type="InterPro" id="IPR042099">
    <property type="entry name" value="ANL_N_sf"/>
</dbReference>
<dbReference type="SUPFAM" id="SSF56801">
    <property type="entry name" value="Acetyl-CoA synthetase-like"/>
    <property type="match status" value="1"/>
</dbReference>
<dbReference type="InterPro" id="IPR020845">
    <property type="entry name" value="AMP-binding_CS"/>
</dbReference>
<dbReference type="OrthoDB" id="9765680at2"/>
<protein>
    <submittedName>
        <fullName evidence="5">Long-chain acyl-CoA synthetase</fullName>
    </submittedName>
</protein>
<dbReference type="Pfam" id="PF00501">
    <property type="entry name" value="AMP-binding"/>
    <property type="match status" value="1"/>
</dbReference>